<feature type="transmembrane region" description="Helical" evidence="6">
    <location>
        <begin position="140"/>
        <end position="162"/>
    </location>
</feature>
<feature type="transmembrane region" description="Helical" evidence="6">
    <location>
        <begin position="105"/>
        <end position="128"/>
    </location>
</feature>
<evidence type="ECO:0000313" key="7">
    <source>
        <dbReference type="EMBL" id="CAC5366784.1"/>
    </source>
</evidence>
<accession>A0A6J8AHR9</accession>
<dbReference type="OrthoDB" id="1641903at2759"/>
<evidence type="ECO:0000256" key="3">
    <source>
        <dbReference type="ARBA" id="ARBA00022692"/>
    </source>
</evidence>
<name>A0A6J8AHR9_MYTCO</name>
<feature type="transmembrane region" description="Helical" evidence="6">
    <location>
        <begin position="287"/>
        <end position="306"/>
    </location>
</feature>
<evidence type="ECO:0000256" key="6">
    <source>
        <dbReference type="SAM" id="Phobius"/>
    </source>
</evidence>
<dbReference type="GO" id="GO:0016020">
    <property type="term" value="C:membrane"/>
    <property type="evidence" value="ECO:0007669"/>
    <property type="project" value="UniProtKB-SubCell"/>
</dbReference>
<dbReference type="PANTHER" id="PTHR11119">
    <property type="entry name" value="XANTHINE-URACIL / VITAMIN C PERMEASE FAMILY MEMBER"/>
    <property type="match status" value="1"/>
</dbReference>
<proteinExistence type="inferred from homology"/>
<feature type="transmembrane region" description="Helical" evidence="6">
    <location>
        <begin position="332"/>
        <end position="355"/>
    </location>
</feature>
<feature type="transmembrane region" description="Helical" evidence="6">
    <location>
        <begin position="505"/>
        <end position="523"/>
    </location>
</feature>
<keyword evidence="3 6" id="KW-0812">Transmembrane</keyword>
<organism evidence="7 8">
    <name type="scientific">Mytilus coruscus</name>
    <name type="common">Sea mussel</name>
    <dbReference type="NCBI Taxonomy" id="42192"/>
    <lineage>
        <taxon>Eukaryota</taxon>
        <taxon>Metazoa</taxon>
        <taxon>Spiralia</taxon>
        <taxon>Lophotrochozoa</taxon>
        <taxon>Mollusca</taxon>
        <taxon>Bivalvia</taxon>
        <taxon>Autobranchia</taxon>
        <taxon>Pteriomorphia</taxon>
        <taxon>Mytilida</taxon>
        <taxon>Mytiloidea</taxon>
        <taxon>Mytilidae</taxon>
        <taxon>Mytilinae</taxon>
        <taxon>Mytilus</taxon>
    </lineage>
</organism>
<evidence type="ECO:0000256" key="5">
    <source>
        <dbReference type="ARBA" id="ARBA00023136"/>
    </source>
</evidence>
<dbReference type="InterPro" id="IPR006043">
    <property type="entry name" value="NCS2"/>
</dbReference>
<protein>
    <submittedName>
        <fullName evidence="7">SLC23A1</fullName>
    </submittedName>
</protein>
<evidence type="ECO:0000313" key="8">
    <source>
        <dbReference type="Proteomes" id="UP000507470"/>
    </source>
</evidence>
<reference evidence="7 8" key="1">
    <citation type="submission" date="2020-06" db="EMBL/GenBank/DDBJ databases">
        <authorList>
            <person name="Li R."/>
            <person name="Bekaert M."/>
        </authorList>
    </citation>
    <scope>NUCLEOTIDE SEQUENCE [LARGE SCALE GENOMIC DNA]</scope>
    <source>
        <strain evidence="8">wild</strain>
    </source>
</reference>
<keyword evidence="8" id="KW-1185">Reference proteome</keyword>
<comment type="subcellular location">
    <subcellularLocation>
        <location evidence="1">Membrane</location>
        <topology evidence="1">Multi-pass membrane protein</topology>
    </subcellularLocation>
</comment>
<dbReference type="AlphaFoldDB" id="A0A6J8AHR9"/>
<sequence length="670" mass="73932">MQKHGGYTNKGAEFENSDYNVFTITNHHNNKHSVENINHSCEMPANDVKKQTDGVVYKSVNDGNSRIVMSESKFLEKGEDKKVEIDDGNIRHLNYKISENPPIHLALFFAMQNVLLALPWCLSMAILVADFVCAEDDYNFKAMLLSTTLLMSGLTTLVQVTVGIRLPVYQGPTTAYIIPLLALKELPEWSCPEMHTKIHIGLNMTFPGNMTTLNGTDLTMNYREAIILPRIRVTMGCLALAGFIHMLTGMFGLVGMVMKFVGPITVIPTVLLIGLNAFKVTTKFCKVHWGIATVTGCTSLILSLYLDGKRMPVPVWTPTRKWHIVRYPLHQVLSILISIVIGWALSAIFTVTNVLPDDKDHAQYLARTDSRSYVITSTPWFYLPYPGQFGPMDFSGGIFMAFFTATLYSITDSIADYHACAKMARVPPPPIHAINRGLMFEGCLSMISGFFGAGHATSTYGGHIGSIGITKVASRLVFGLFPCILILFAIIGKLAAVFITIPYPVLGGVQIIGFGMFIGLVMSNLQYIDIHSTRNLAIIGISILLGLMLPFWAKGNSDSIDTGSPGFDSFIRVVLSNPSLVGGVSACFLDNTVPGTRKERGLLAWGQSAAGTADKSASLDYEEGYEIYEIQSWSARVNNMSFTKYIPFFPKYDINNLRCTCCKKNNKYEP</sequence>
<evidence type="ECO:0000256" key="2">
    <source>
        <dbReference type="ARBA" id="ARBA00008821"/>
    </source>
</evidence>
<dbReference type="GO" id="GO:0022857">
    <property type="term" value="F:transmembrane transporter activity"/>
    <property type="evidence" value="ECO:0007669"/>
    <property type="project" value="InterPro"/>
</dbReference>
<evidence type="ECO:0000256" key="4">
    <source>
        <dbReference type="ARBA" id="ARBA00022989"/>
    </source>
</evidence>
<feature type="transmembrane region" description="Helical" evidence="6">
    <location>
        <begin position="476"/>
        <end position="499"/>
    </location>
</feature>
<dbReference type="Proteomes" id="UP000507470">
    <property type="component" value="Unassembled WGS sequence"/>
</dbReference>
<dbReference type="Pfam" id="PF00860">
    <property type="entry name" value="Xan_ur_permease"/>
    <property type="match status" value="1"/>
</dbReference>
<feature type="transmembrane region" description="Helical" evidence="6">
    <location>
        <begin position="535"/>
        <end position="553"/>
    </location>
</feature>
<evidence type="ECO:0000256" key="1">
    <source>
        <dbReference type="ARBA" id="ARBA00004141"/>
    </source>
</evidence>
<gene>
    <name evidence="7" type="ORF">MCOR_6929</name>
</gene>
<dbReference type="EMBL" id="CACVKT020001344">
    <property type="protein sequence ID" value="CAC5366784.1"/>
    <property type="molecule type" value="Genomic_DNA"/>
</dbReference>
<keyword evidence="4 6" id="KW-1133">Transmembrane helix</keyword>
<feature type="transmembrane region" description="Helical" evidence="6">
    <location>
        <begin position="233"/>
        <end position="254"/>
    </location>
</feature>
<keyword evidence="5 6" id="KW-0472">Membrane</keyword>
<comment type="similarity">
    <text evidence="2">Belongs to the nucleobase:cation symporter-2 (NCS2) (TC 2.A.40) family.</text>
</comment>